<dbReference type="NCBIfam" id="TIGR01671">
    <property type="entry name" value="phage_TIGR01671"/>
    <property type="match status" value="1"/>
</dbReference>
<reference evidence="2" key="1">
    <citation type="journal article" date="2021" name="Proc. Natl. Acad. Sci. U.S.A.">
        <title>A Catalog of Tens of Thousands of Viruses from Human Metagenomes Reveals Hidden Associations with Chronic Diseases.</title>
        <authorList>
            <person name="Tisza M.J."/>
            <person name="Buck C.B."/>
        </authorList>
    </citation>
    <scope>NUCLEOTIDE SEQUENCE</scope>
    <source>
        <strain evidence="2">Ctgn638</strain>
    </source>
</reference>
<dbReference type="SUPFAM" id="SSF159006">
    <property type="entry name" value="YopX-like"/>
    <property type="match status" value="1"/>
</dbReference>
<proteinExistence type="predicted"/>
<protein>
    <submittedName>
        <fullName evidence="2">YopX protein</fullName>
    </submittedName>
</protein>
<dbReference type="Pfam" id="PF09643">
    <property type="entry name" value="YopX"/>
    <property type="match status" value="1"/>
</dbReference>
<dbReference type="EMBL" id="BK032845">
    <property type="protein sequence ID" value="DAF63866.1"/>
    <property type="molecule type" value="Genomic_DNA"/>
</dbReference>
<dbReference type="InterPro" id="IPR023385">
    <property type="entry name" value="YopX-like_C"/>
</dbReference>
<dbReference type="InterPro" id="IPR010024">
    <property type="entry name" value="CHP16711"/>
</dbReference>
<dbReference type="InterPro" id="IPR019096">
    <property type="entry name" value="YopX_protein"/>
</dbReference>
<feature type="domain" description="YopX protein" evidence="1">
    <location>
        <begin position="7"/>
        <end position="142"/>
    </location>
</feature>
<sequence>MQDRFKFKCWHEPTKTMYEVFDFNENFIKATPDLVVPSIRTLNAMDCVLMQCTGLKDKNGKLIYEGDILDLYVSSKKLYRYEVKYEIGSFMLVSQDEIFDFPNVWNDYVYPLSQLYYEYQNEENCIDECEIIGNVYENPELLNDNLKRAENLITNPESEILDSIKRAKIKTDIGKAIEELIDNE</sequence>
<evidence type="ECO:0000313" key="2">
    <source>
        <dbReference type="EMBL" id="DAF63866.1"/>
    </source>
</evidence>
<name>A0A8S5TM62_9CAUD</name>
<organism evidence="2">
    <name type="scientific">Siphoviridae sp. ctgn638</name>
    <dbReference type="NCBI Taxonomy" id="2827913"/>
    <lineage>
        <taxon>Viruses</taxon>
        <taxon>Duplodnaviria</taxon>
        <taxon>Heunggongvirae</taxon>
        <taxon>Uroviricota</taxon>
        <taxon>Caudoviricetes</taxon>
    </lineage>
</organism>
<evidence type="ECO:0000259" key="1">
    <source>
        <dbReference type="Pfam" id="PF09643"/>
    </source>
</evidence>
<accession>A0A8S5TM62</accession>
<dbReference type="Gene3D" id="2.30.30.290">
    <property type="entry name" value="YopX-like domains"/>
    <property type="match status" value="1"/>
</dbReference>